<dbReference type="GO" id="GO:0046559">
    <property type="term" value="F:alpha-glucuronidase activity"/>
    <property type="evidence" value="ECO:0007669"/>
    <property type="project" value="InterPro"/>
</dbReference>
<keyword evidence="1" id="KW-0812">Transmembrane</keyword>
<comment type="caution">
    <text evidence="3">The sequence shown here is derived from an EMBL/GenBank/DDBJ whole genome shotgun (WGS) entry which is preliminary data.</text>
</comment>
<feature type="transmembrane region" description="Helical" evidence="1">
    <location>
        <begin position="476"/>
        <end position="495"/>
    </location>
</feature>
<reference evidence="3 4" key="1">
    <citation type="submission" date="2018-11" db="EMBL/GenBank/DDBJ databases">
        <authorList>
            <person name="Li F."/>
        </authorList>
    </citation>
    <scope>NUCLEOTIDE SEQUENCE [LARGE SCALE GENOMIC DNA]</scope>
    <source>
        <strain evidence="3 4">YS17T</strain>
    </source>
</reference>
<dbReference type="SUPFAM" id="SSF51445">
    <property type="entry name" value="(Trans)glycosidases"/>
    <property type="match status" value="1"/>
</dbReference>
<evidence type="ECO:0000313" key="3">
    <source>
        <dbReference type="EMBL" id="RQN07731.1"/>
    </source>
</evidence>
<accession>A0A3N6ZC10</accession>
<feature type="transmembrane region" description="Helical" evidence="1">
    <location>
        <begin position="423"/>
        <end position="443"/>
    </location>
</feature>
<keyword evidence="1" id="KW-0472">Membrane</keyword>
<dbReference type="InterPro" id="IPR011099">
    <property type="entry name" value="Glyco_hydro_67_C"/>
</dbReference>
<feature type="transmembrane region" description="Helical" evidence="1">
    <location>
        <begin position="542"/>
        <end position="562"/>
    </location>
</feature>
<evidence type="ECO:0000259" key="2">
    <source>
        <dbReference type="Pfam" id="PF07477"/>
    </source>
</evidence>
<dbReference type="OrthoDB" id="339499at2"/>
<dbReference type="Pfam" id="PF07477">
    <property type="entry name" value="Glyco_hydro_67C"/>
    <property type="match status" value="1"/>
</dbReference>
<dbReference type="InterPro" id="IPR017853">
    <property type="entry name" value="GH"/>
</dbReference>
<feature type="domain" description="Glycosyl hydrolase family 67 C-terminal" evidence="2">
    <location>
        <begin position="147"/>
        <end position="199"/>
    </location>
</feature>
<feature type="transmembrane region" description="Helical" evidence="1">
    <location>
        <begin position="596"/>
        <end position="613"/>
    </location>
</feature>
<keyword evidence="4" id="KW-1185">Reference proteome</keyword>
<sequence>MLTGLLEAHERAERDLVFRTWSVGVGDAGDLHTDPDTYREVFDGIDSERLVVSTKYVAGDFYSFLPVNPTLEIPGARRIVEFQSRREYEGMGVLPNDLTAVHAEALRDVVAANPDVTGVWTWTQDGGPWRAGPMALYLVRGWWPLYDLNTYGIGRLAVDPSTPAEDITGDWIRSTVAMDHLTQQRVADAMTQSRTAITKGLYIGPYATHEVRTLGLEPPPMMWIFEWDVPAGDTATWSVLHAVIGDEVDEAVFEGREAVATARSMLSSVRSTVPGAWHVAQAHEQAVAALEYQLNLFELLEAYRTAQLRHLEWVSTGDEAASDVAARARDRYRAARDEHLERYGEDVDLPAYNTVAADASIERESRDGLIATAASVLLGLVVGWLLLGAAASLTRWRTGLLGLARHHWIGVTRPWAVRPDRSPAALAVVPALVVVATQVLWTWGMAPVHWALAATAWLSFLLVLALLTDRRSRRRWSAAVGGAALVRSAVCLFALREHGPTGYWYAFWTDTSSRTIYIVLAVIAGGWVVAAAGFAARRAGAVLLAVGVALLILAGAVAALGLEEFLTLWNDQMGLLPWTLSRTLGLTTHLGIPPELPLYVLALGGVLALAGIVRTRMSAPPH</sequence>
<dbReference type="GO" id="GO:0005576">
    <property type="term" value="C:extracellular region"/>
    <property type="evidence" value="ECO:0007669"/>
    <property type="project" value="InterPro"/>
</dbReference>
<dbReference type="GO" id="GO:0045493">
    <property type="term" value="P:xylan catabolic process"/>
    <property type="evidence" value="ECO:0007669"/>
    <property type="project" value="InterPro"/>
</dbReference>
<dbReference type="AlphaFoldDB" id="A0A3N6ZC10"/>
<feature type="transmembrane region" description="Helical" evidence="1">
    <location>
        <begin position="515"/>
        <end position="535"/>
    </location>
</feature>
<feature type="transmembrane region" description="Helical" evidence="1">
    <location>
        <begin position="368"/>
        <end position="387"/>
    </location>
</feature>
<organism evidence="3 4">
    <name type="scientific">Aeromicrobium camelliae</name>
    <dbReference type="NCBI Taxonomy" id="1538144"/>
    <lineage>
        <taxon>Bacteria</taxon>
        <taxon>Bacillati</taxon>
        <taxon>Actinomycetota</taxon>
        <taxon>Actinomycetes</taxon>
        <taxon>Propionibacteriales</taxon>
        <taxon>Nocardioidaceae</taxon>
        <taxon>Aeromicrobium</taxon>
    </lineage>
</organism>
<feature type="transmembrane region" description="Helical" evidence="1">
    <location>
        <begin position="449"/>
        <end position="467"/>
    </location>
</feature>
<keyword evidence="1" id="KW-1133">Transmembrane helix</keyword>
<protein>
    <recommendedName>
        <fullName evidence="2">Glycosyl hydrolase family 67 C-terminal domain-containing protein</fullName>
    </recommendedName>
</protein>
<evidence type="ECO:0000256" key="1">
    <source>
        <dbReference type="SAM" id="Phobius"/>
    </source>
</evidence>
<dbReference type="Proteomes" id="UP000275225">
    <property type="component" value="Unassembled WGS sequence"/>
</dbReference>
<dbReference type="EMBL" id="RQJX01000011">
    <property type="protein sequence ID" value="RQN07731.1"/>
    <property type="molecule type" value="Genomic_DNA"/>
</dbReference>
<gene>
    <name evidence="3" type="ORF">EHW97_09055</name>
</gene>
<proteinExistence type="predicted"/>
<evidence type="ECO:0000313" key="4">
    <source>
        <dbReference type="Proteomes" id="UP000275225"/>
    </source>
</evidence>
<name>A0A3N6ZC10_9ACTN</name>